<dbReference type="eggNOG" id="COG1524">
    <property type="taxonomic scope" value="Bacteria"/>
</dbReference>
<dbReference type="InterPro" id="IPR002591">
    <property type="entry name" value="Phosphodiest/P_Trfase"/>
</dbReference>
<organism evidence="1 2">
    <name type="scientific">Bifidobacterium cuniculi</name>
    <dbReference type="NCBI Taxonomy" id="1688"/>
    <lineage>
        <taxon>Bacteria</taxon>
        <taxon>Bacillati</taxon>
        <taxon>Actinomycetota</taxon>
        <taxon>Actinomycetes</taxon>
        <taxon>Bifidobacteriales</taxon>
        <taxon>Bifidobacteriaceae</taxon>
        <taxon>Bifidobacterium</taxon>
    </lineage>
</organism>
<dbReference type="InterPro" id="IPR017850">
    <property type="entry name" value="Alkaline_phosphatase_core_sf"/>
</dbReference>
<dbReference type="EMBL" id="JGYV01000001">
    <property type="protein sequence ID" value="KFI65662.1"/>
    <property type="molecule type" value="Genomic_DNA"/>
</dbReference>
<reference evidence="1 2" key="1">
    <citation type="submission" date="2014-03" db="EMBL/GenBank/DDBJ databases">
        <title>Genomics of Bifidobacteria.</title>
        <authorList>
            <person name="Ventura M."/>
            <person name="Milani C."/>
            <person name="Lugli G.A."/>
        </authorList>
    </citation>
    <scope>NUCLEOTIDE SEQUENCE [LARGE SCALE GENOMIC DNA]</scope>
    <source>
        <strain evidence="1 2">LMG 10738</strain>
    </source>
</reference>
<dbReference type="STRING" id="1688.BCUN_0157"/>
<sequence length="421" mass="44953">MIEVPDMSQLLGFVPTAQYGDTLDAGRPCDVPADLPCADRAARGGALHLSSVLPALADAIGAPVSTAVHADGARLRRALGFPQARSAVVVLVDGLGYWNLALRIGHAPYLRSLLRDSVNRRPICTTSPSTTTAALAAFGTGTCPGLTCMTGYTQRNPATDELAQLIAFRNAPSPESLQREPTVFELLAARDVPVTSVGLSRFAFSPFTRAALRGSRYICADTPRDRVRKAAHACAQPGLAYLYLRDVDKTGHANGWDGEDWVAAVEKVDGQLATLRRLLPQGTLMVIVADHGMVESDPSARIDVASDPALMQGVHMLAGEPRSMMVYVEEGQEVQDVADRWRGRLAGRAWVRTRQEAVDAGFFGPMGRQAWDTVGDLVVEAAGAVTLVDSAHQSEGAMLLPGVHGSQTMMEMDIPCLVDMA</sequence>
<dbReference type="Proteomes" id="UP000029067">
    <property type="component" value="Unassembled WGS sequence"/>
</dbReference>
<name>A0A087B3R2_9BIFI</name>
<dbReference type="RefSeq" id="WP_420796456.1">
    <property type="nucleotide sequence ID" value="NZ_JGYV01000001.1"/>
</dbReference>
<proteinExistence type="predicted"/>
<accession>A0A087B3R2</accession>
<dbReference type="Gene3D" id="3.40.720.10">
    <property type="entry name" value="Alkaline Phosphatase, subunit A"/>
    <property type="match status" value="1"/>
</dbReference>
<comment type="caution">
    <text evidence="1">The sequence shown here is derived from an EMBL/GenBank/DDBJ whole genome shotgun (WGS) entry which is preliminary data.</text>
</comment>
<dbReference type="SUPFAM" id="SSF53649">
    <property type="entry name" value="Alkaline phosphatase-like"/>
    <property type="match status" value="1"/>
</dbReference>
<evidence type="ECO:0000313" key="1">
    <source>
        <dbReference type="EMBL" id="KFI65662.1"/>
    </source>
</evidence>
<dbReference type="Pfam" id="PF01663">
    <property type="entry name" value="Phosphodiest"/>
    <property type="match status" value="1"/>
</dbReference>
<keyword evidence="2" id="KW-1185">Reference proteome</keyword>
<evidence type="ECO:0000313" key="2">
    <source>
        <dbReference type="Proteomes" id="UP000029067"/>
    </source>
</evidence>
<gene>
    <name evidence="1" type="ORF">BCUN_0157</name>
</gene>
<protein>
    <submittedName>
        <fullName evidence="1">Type I phosphodiesterase/nucleotide pyrophosphatase</fullName>
    </submittedName>
</protein>
<dbReference type="AlphaFoldDB" id="A0A087B3R2"/>